<evidence type="ECO:0000313" key="3">
    <source>
        <dbReference type="EMBL" id="MED6136610.1"/>
    </source>
</evidence>
<dbReference type="PANTHER" id="PTHR37384:SF1">
    <property type="entry name" value="OS01G0835600 PROTEIN"/>
    <property type="match status" value="1"/>
</dbReference>
<evidence type="ECO:0000313" key="4">
    <source>
        <dbReference type="Proteomes" id="UP001341840"/>
    </source>
</evidence>
<evidence type="ECO:0000259" key="2">
    <source>
        <dbReference type="Pfam" id="PF21743"/>
    </source>
</evidence>
<reference evidence="3 4" key="1">
    <citation type="journal article" date="2023" name="Plants (Basel)">
        <title>Bridging the Gap: Combining Genomics and Transcriptomics Approaches to Understand Stylosanthes scabra, an Orphan Legume from the Brazilian Caatinga.</title>
        <authorList>
            <person name="Ferreira-Neto J.R.C."/>
            <person name="da Silva M.D."/>
            <person name="Binneck E."/>
            <person name="de Melo N.F."/>
            <person name="da Silva R.H."/>
            <person name="de Melo A.L.T.M."/>
            <person name="Pandolfi V."/>
            <person name="Bustamante F.O."/>
            <person name="Brasileiro-Vidal A.C."/>
            <person name="Benko-Iseppon A.M."/>
        </authorList>
    </citation>
    <scope>NUCLEOTIDE SEQUENCE [LARGE SCALE GENOMIC DNA]</scope>
    <source>
        <tissue evidence="3">Leaves</tissue>
    </source>
</reference>
<sequence length="161" mass="17691">MEEKVNEQGSNVSAAGVFEIPGEPAIVINGVPAITPCDKTDSANDASGGGAIGEAHTPLDLGEWFEGREVRKWFMGRYYSGTVMEFDKQTGWYRVLYEDGDSEDLEWHELEEVLVPLDVTMTLKALALRVVKKGKKNAQKSGKSAAHSQTSEMKRKATRGK</sequence>
<dbReference type="InterPro" id="IPR047365">
    <property type="entry name" value="Tudor_AtPTM-like"/>
</dbReference>
<protein>
    <submittedName>
        <fullName evidence="3">Dirigent protein 17</fullName>
    </submittedName>
</protein>
<accession>A0ABU6SKL7</accession>
<dbReference type="Pfam" id="PF21743">
    <property type="entry name" value="PTM_DIR17_Tudor"/>
    <property type="match status" value="1"/>
</dbReference>
<dbReference type="CDD" id="cd20401">
    <property type="entry name" value="Tudor_AtPTM-like"/>
    <property type="match status" value="1"/>
</dbReference>
<dbReference type="Gene3D" id="2.30.30.140">
    <property type="match status" value="1"/>
</dbReference>
<dbReference type="Proteomes" id="UP001341840">
    <property type="component" value="Unassembled WGS sequence"/>
</dbReference>
<proteinExistence type="predicted"/>
<organism evidence="3 4">
    <name type="scientific">Stylosanthes scabra</name>
    <dbReference type="NCBI Taxonomy" id="79078"/>
    <lineage>
        <taxon>Eukaryota</taxon>
        <taxon>Viridiplantae</taxon>
        <taxon>Streptophyta</taxon>
        <taxon>Embryophyta</taxon>
        <taxon>Tracheophyta</taxon>
        <taxon>Spermatophyta</taxon>
        <taxon>Magnoliopsida</taxon>
        <taxon>eudicotyledons</taxon>
        <taxon>Gunneridae</taxon>
        <taxon>Pentapetalae</taxon>
        <taxon>rosids</taxon>
        <taxon>fabids</taxon>
        <taxon>Fabales</taxon>
        <taxon>Fabaceae</taxon>
        <taxon>Papilionoideae</taxon>
        <taxon>50 kb inversion clade</taxon>
        <taxon>dalbergioids sensu lato</taxon>
        <taxon>Dalbergieae</taxon>
        <taxon>Pterocarpus clade</taxon>
        <taxon>Stylosanthes</taxon>
    </lineage>
</organism>
<feature type="region of interest" description="Disordered" evidence="1">
    <location>
        <begin position="133"/>
        <end position="161"/>
    </location>
</feature>
<name>A0ABU6SKL7_9FABA</name>
<feature type="domain" description="PTM/DIR17-like Tudor" evidence="2">
    <location>
        <begin position="67"/>
        <end position="114"/>
    </location>
</feature>
<dbReference type="PANTHER" id="PTHR37384">
    <property type="entry name" value="OS01G0835600 PROTEIN"/>
    <property type="match status" value="1"/>
</dbReference>
<keyword evidence="4" id="KW-1185">Reference proteome</keyword>
<evidence type="ECO:0000256" key="1">
    <source>
        <dbReference type="SAM" id="MobiDB-lite"/>
    </source>
</evidence>
<gene>
    <name evidence="3" type="primary">DIR17_2</name>
    <name evidence="3" type="ORF">PIB30_057583</name>
</gene>
<dbReference type="EMBL" id="JASCZI010060888">
    <property type="protein sequence ID" value="MED6136610.1"/>
    <property type="molecule type" value="Genomic_DNA"/>
</dbReference>
<comment type="caution">
    <text evidence="3">The sequence shown here is derived from an EMBL/GenBank/DDBJ whole genome shotgun (WGS) entry which is preliminary data.</text>
</comment>